<dbReference type="InterPro" id="IPR025709">
    <property type="entry name" value="Leu_tRNA-synth_edit"/>
</dbReference>
<evidence type="ECO:0000259" key="13">
    <source>
        <dbReference type="Pfam" id="PF09334"/>
    </source>
</evidence>
<dbReference type="GO" id="GO:0004823">
    <property type="term" value="F:leucine-tRNA ligase activity"/>
    <property type="evidence" value="ECO:0007669"/>
    <property type="project" value="UniProtKB-UniRule"/>
</dbReference>
<dbReference type="FunFam" id="3.40.50.620:FF:000056">
    <property type="entry name" value="Leucine--tRNA ligase"/>
    <property type="match status" value="1"/>
</dbReference>
<accession>A0A955I5F6</accession>
<feature type="domain" description="Methionyl/Leucyl tRNA synthetase" evidence="13">
    <location>
        <begin position="13"/>
        <end position="149"/>
    </location>
</feature>
<dbReference type="Proteomes" id="UP000748332">
    <property type="component" value="Unassembled WGS sequence"/>
</dbReference>
<dbReference type="PANTHER" id="PTHR43740">
    <property type="entry name" value="LEUCYL-TRNA SYNTHETASE"/>
    <property type="match status" value="1"/>
</dbReference>
<evidence type="ECO:0000313" key="16">
    <source>
        <dbReference type="Proteomes" id="UP000748332"/>
    </source>
</evidence>
<dbReference type="SUPFAM" id="SSF47323">
    <property type="entry name" value="Anticodon-binding domain of a subclass of class I aminoacyl-tRNA synthetases"/>
    <property type="match status" value="1"/>
</dbReference>
<comment type="caution">
    <text evidence="15">The sequence shown here is derived from an EMBL/GenBank/DDBJ whole genome shotgun (WGS) entry which is preliminary data.</text>
</comment>
<evidence type="ECO:0000256" key="1">
    <source>
        <dbReference type="ARBA" id="ARBA00005594"/>
    </source>
</evidence>
<proteinExistence type="inferred from homology"/>
<dbReference type="EMBL" id="JAGQLM010000035">
    <property type="protein sequence ID" value="MCA9374863.1"/>
    <property type="molecule type" value="Genomic_DNA"/>
</dbReference>
<evidence type="ECO:0000259" key="14">
    <source>
        <dbReference type="Pfam" id="PF13603"/>
    </source>
</evidence>
<evidence type="ECO:0000256" key="6">
    <source>
        <dbReference type="ARBA" id="ARBA00022917"/>
    </source>
</evidence>
<evidence type="ECO:0000256" key="10">
    <source>
        <dbReference type="RuleBase" id="RU363039"/>
    </source>
</evidence>
<evidence type="ECO:0000256" key="4">
    <source>
        <dbReference type="ARBA" id="ARBA00022741"/>
    </source>
</evidence>
<dbReference type="FunFam" id="1.10.730.10:FF:000002">
    <property type="entry name" value="Leucine--tRNA ligase"/>
    <property type="match status" value="1"/>
</dbReference>
<dbReference type="PANTHER" id="PTHR43740:SF2">
    <property type="entry name" value="LEUCINE--TRNA LIGASE, MITOCHONDRIAL"/>
    <property type="match status" value="1"/>
</dbReference>
<dbReference type="GO" id="GO:0006429">
    <property type="term" value="P:leucyl-tRNA aminoacylation"/>
    <property type="evidence" value="ECO:0007669"/>
    <property type="project" value="UniProtKB-UniRule"/>
</dbReference>
<protein>
    <recommendedName>
        <fullName evidence="2 9">Leucine--tRNA ligase</fullName>
        <ecNumber evidence="2 9">6.1.1.4</ecNumber>
    </recommendedName>
</protein>
<evidence type="ECO:0000256" key="3">
    <source>
        <dbReference type="ARBA" id="ARBA00022598"/>
    </source>
</evidence>
<keyword evidence="4 10" id="KW-0547">Nucleotide-binding</keyword>
<keyword evidence="3 10" id="KW-0436">Ligase</keyword>
<dbReference type="SUPFAM" id="SSF52374">
    <property type="entry name" value="Nucleotidylyl transferase"/>
    <property type="match status" value="1"/>
</dbReference>
<keyword evidence="5 10" id="KW-0067">ATP-binding</keyword>
<dbReference type="InterPro" id="IPR002302">
    <property type="entry name" value="Leu-tRNA-ligase"/>
</dbReference>
<reference evidence="15" key="2">
    <citation type="journal article" date="2021" name="Microbiome">
        <title>Successional dynamics and alternative stable states in a saline activated sludge microbial community over 9 years.</title>
        <authorList>
            <person name="Wang Y."/>
            <person name="Ye J."/>
            <person name="Ju F."/>
            <person name="Liu L."/>
            <person name="Boyd J.A."/>
            <person name="Deng Y."/>
            <person name="Parks D.H."/>
            <person name="Jiang X."/>
            <person name="Yin X."/>
            <person name="Woodcroft B.J."/>
            <person name="Tyson G.W."/>
            <person name="Hugenholtz P."/>
            <person name="Polz M.F."/>
            <person name="Zhang T."/>
        </authorList>
    </citation>
    <scope>NUCLEOTIDE SEQUENCE</scope>
    <source>
        <strain evidence="15">HKST-UBA16</strain>
    </source>
</reference>
<dbReference type="Gene3D" id="1.10.730.10">
    <property type="entry name" value="Isoleucyl-tRNA Synthetase, Domain 1"/>
    <property type="match status" value="1"/>
</dbReference>
<dbReference type="GO" id="GO:0002161">
    <property type="term" value="F:aminoacyl-tRNA deacylase activity"/>
    <property type="evidence" value="ECO:0007669"/>
    <property type="project" value="InterPro"/>
</dbReference>
<evidence type="ECO:0000313" key="15">
    <source>
        <dbReference type="EMBL" id="MCA9374863.1"/>
    </source>
</evidence>
<evidence type="ECO:0000256" key="5">
    <source>
        <dbReference type="ARBA" id="ARBA00022840"/>
    </source>
</evidence>
<comment type="catalytic activity">
    <reaction evidence="8">
        <text>tRNA(Leu) + L-leucine + ATP = L-leucyl-tRNA(Leu) + AMP + diphosphate</text>
        <dbReference type="Rhea" id="RHEA:11688"/>
        <dbReference type="Rhea" id="RHEA-COMP:9613"/>
        <dbReference type="Rhea" id="RHEA-COMP:9622"/>
        <dbReference type="ChEBI" id="CHEBI:30616"/>
        <dbReference type="ChEBI" id="CHEBI:33019"/>
        <dbReference type="ChEBI" id="CHEBI:57427"/>
        <dbReference type="ChEBI" id="CHEBI:78442"/>
        <dbReference type="ChEBI" id="CHEBI:78494"/>
        <dbReference type="ChEBI" id="CHEBI:456215"/>
        <dbReference type="EC" id="6.1.1.4"/>
    </reaction>
</comment>
<feature type="domain" description="Methionyl/Valyl/Leucyl/Isoleucyl-tRNA synthetase anticodon-binding" evidence="12">
    <location>
        <begin position="650"/>
        <end position="769"/>
    </location>
</feature>
<dbReference type="EC" id="6.1.1.4" evidence="2 9"/>
<dbReference type="InterPro" id="IPR014729">
    <property type="entry name" value="Rossmann-like_a/b/a_fold"/>
</dbReference>
<evidence type="ECO:0000256" key="9">
    <source>
        <dbReference type="NCBIfam" id="TIGR00396"/>
    </source>
</evidence>
<dbReference type="Gene3D" id="3.10.20.590">
    <property type="match status" value="1"/>
</dbReference>
<gene>
    <name evidence="15" type="ORF">KC622_00875</name>
</gene>
<dbReference type="InterPro" id="IPR013155">
    <property type="entry name" value="M/V/L/I-tRNA-synth_anticd-bd"/>
</dbReference>
<dbReference type="SUPFAM" id="SSF50677">
    <property type="entry name" value="ValRS/IleRS/LeuRS editing domain"/>
    <property type="match status" value="1"/>
</dbReference>
<dbReference type="GO" id="GO:0005829">
    <property type="term" value="C:cytosol"/>
    <property type="evidence" value="ECO:0007669"/>
    <property type="project" value="TreeGrafter"/>
</dbReference>
<feature type="domain" description="Aminoacyl-tRNA synthetase class Ia" evidence="11">
    <location>
        <begin position="409"/>
        <end position="609"/>
    </location>
</feature>
<comment type="similarity">
    <text evidence="1 10">Belongs to the class-I aminoacyl-tRNA synthetase family.</text>
</comment>
<reference evidence="15" key="1">
    <citation type="submission" date="2020-04" db="EMBL/GenBank/DDBJ databases">
        <authorList>
            <person name="Zhang T."/>
        </authorList>
    </citation>
    <scope>NUCLEOTIDE SEQUENCE</scope>
    <source>
        <strain evidence="15">HKST-UBA16</strain>
    </source>
</reference>
<evidence type="ECO:0000256" key="2">
    <source>
        <dbReference type="ARBA" id="ARBA00013164"/>
    </source>
</evidence>
<keyword evidence="7 10" id="KW-0030">Aminoacyl-tRNA synthetase</keyword>
<evidence type="ECO:0000256" key="8">
    <source>
        <dbReference type="ARBA" id="ARBA00047469"/>
    </source>
</evidence>
<dbReference type="InterPro" id="IPR009080">
    <property type="entry name" value="tRNAsynth_Ia_anticodon-bd"/>
</dbReference>
<dbReference type="Pfam" id="PF08264">
    <property type="entry name" value="Anticodon_1"/>
    <property type="match status" value="1"/>
</dbReference>
<dbReference type="InterPro" id="IPR015413">
    <property type="entry name" value="Methionyl/Leucyl_tRNA_Synth"/>
</dbReference>
<feature type="domain" description="Leucyl-tRNA synthetase editing" evidence="14">
    <location>
        <begin position="203"/>
        <end position="397"/>
    </location>
</feature>
<evidence type="ECO:0000259" key="11">
    <source>
        <dbReference type="Pfam" id="PF00133"/>
    </source>
</evidence>
<dbReference type="GO" id="GO:0005524">
    <property type="term" value="F:ATP binding"/>
    <property type="evidence" value="ECO:0007669"/>
    <property type="project" value="UniProtKB-KW"/>
</dbReference>
<evidence type="ECO:0000259" key="12">
    <source>
        <dbReference type="Pfam" id="PF08264"/>
    </source>
</evidence>
<organism evidence="15 16">
    <name type="scientific">Candidatus Dojkabacteria bacterium</name>
    <dbReference type="NCBI Taxonomy" id="2099670"/>
    <lineage>
        <taxon>Bacteria</taxon>
        <taxon>Candidatus Dojkabacteria</taxon>
    </lineage>
</organism>
<keyword evidence="6 10" id="KW-0648">Protein biosynthesis</keyword>
<dbReference type="NCBIfam" id="TIGR00396">
    <property type="entry name" value="leuS_bact"/>
    <property type="match status" value="1"/>
</dbReference>
<dbReference type="AlphaFoldDB" id="A0A955I5F6"/>
<dbReference type="Pfam" id="PF09334">
    <property type="entry name" value="tRNA-synt_1g"/>
    <property type="match status" value="1"/>
</dbReference>
<dbReference type="InterPro" id="IPR002300">
    <property type="entry name" value="aa-tRNA-synth_Ia"/>
</dbReference>
<name>A0A955I5F6_9BACT</name>
<sequence length="805" mass="92362">YKAVDFSDKPKKYILAEFPYPSGKSIHFGHVMRYTVPEIYSRFLRMRGYNVMFPMGWDAFGLPAENYAVKTGTHPAVLTKQLTDSYRQSMKDIGYGIDWDREVNTTDPKYYKWTQWIFLKFWENGLAELREEPVWWSDKMKTVLAEEEVIKDGEGNLVAERDGSPVRKKMLKQWVLKMPEYAERLIQGLDTIDFPDSIKAAQKNWIGKKVGINITYPINGLDNENIVCFTTRPDTNFGATFVVLAPEHPFVERIINGEVTTDPKTRASVKEYVEQAKNKTDLDRMIEVKDKTGVGTGFTVRNQLNGKDIPVWIADFVLGHFGTGAVVGVPAHDMRDFQFAKKFGIEIIRVVVGPNGDDSPVTKEEQVQEAAGIMINSEFLDGMEIMAAKDKMMDYLEEKRWGERTVTYSLRDWVFSRQRYWGEPIPLIHKEDGGTEEIADTNDPESVRENLPLELPEVPDYNPTDDGLSPIAANTDWVNTVDSEGKPAKRETNTMPNWAGSCWYYLRYTDPNNDDAVADIEKMKYWLPVDNYFGGSEHTYLHLLYSRFWHQFLYDQGAVPTPEPYQWRMNGGILLGEDGRKMSKSVGNVIEPQEKLAKYGADAVRLYITFIGPYDGTFPHNESSLKAAHRLVKNIYELAEKVGDAHDPKLEKTYHKMLKKVTDMAENLKMNTIVSEFMIFVKELKAVDVIPKDVWLGFIRVIAPFAVFTAEELWYRVNGWDEWTPENSVHLQEWPTYDEELVKDDTVEIPVQINGNVRATVEVDSGASEKSVRKAVFALEEVKKWIKESDVKDFRYVAGKIISIR</sequence>
<evidence type="ECO:0000256" key="7">
    <source>
        <dbReference type="ARBA" id="ARBA00023146"/>
    </source>
</evidence>
<dbReference type="Pfam" id="PF00133">
    <property type="entry name" value="tRNA-synt_1"/>
    <property type="match status" value="1"/>
</dbReference>
<dbReference type="FunFam" id="3.40.50.620:FF:000060">
    <property type="entry name" value="Leucine--tRNA ligase"/>
    <property type="match status" value="1"/>
</dbReference>
<dbReference type="Gene3D" id="3.40.50.620">
    <property type="entry name" value="HUPs"/>
    <property type="match status" value="2"/>
</dbReference>
<dbReference type="Pfam" id="PF13603">
    <property type="entry name" value="tRNA-synt_1_2"/>
    <property type="match status" value="1"/>
</dbReference>
<dbReference type="PRINTS" id="PR00985">
    <property type="entry name" value="TRNASYNTHLEU"/>
</dbReference>
<dbReference type="InterPro" id="IPR009008">
    <property type="entry name" value="Val/Leu/Ile-tRNA-synth_edit"/>
</dbReference>
<feature type="non-terminal residue" evidence="15">
    <location>
        <position position="1"/>
    </location>
</feature>